<proteinExistence type="predicted"/>
<keyword evidence="2 10" id="KW-0723">Serine/threonine-protein kinase</keyword>
<evidence type="ECO:0000256" key="8">
    <source>
        <dbReference type="SAM" id="MobiDB-lite"/>
    </source>
</evidence>
<reference evidence="10 11" key="1">
    <citation type="submission" date="2015-03" db="EMBL/GenBank/DDBJ databases">
        <title>Genome assembly of Sandaracinus amylolyticus DSM 53668.</title>
        <authorList>
            <person name="Sharma G."/>
            <person name="Subramanian S."/>
        </authorList>
    </citation>
    <scope>NUCLEOTIDE SEQUENCE [LARGE SCALE GENOMIC DNA]</scope>
    <source>
        <strain evidence="10 11">DSM 53668</strain>
    </source>
</reference>
<feature type="domain" description="Protein kinase" evidence="9">
    <location>
        <begin position="50"/>
        <end position="322"/>
    </location>
</feature>
<dbReference type="KEGG" id="samy:DB32_001794"/>
<dbReference type="PROSITE" id="PS50011">
    <property type="entry name" value="PROTEIN_KINASE_DOM"/>
    <property type="match status" value="1"/>
</dbReference>
<dbReference type="GO" id="GO:0005524">
    <property type="term" value="F:ATP binding"/>
    <property type="evidence" value="ECO:0007669"/>
    <property type="project" value="UniProtKB-UniRule"/>
</dbReference>
<evidence type="ECO:0000256" key="7">
    <source>
        <dbReference type="PROSITE-ProRule" id="PRU10141"/>
    </source>
</evidence>
<name>A0A0F6YI33_9BACT</name>
<feature type="region of interest" description="Disordered" evidence="8">
    <location>
        <begin position="360"/>
        <end position="387"/>
    </location>
</feature>
<evidence type="ECO:0000313" key="10">
    <source>
        <dbReference type="EMBL" id="AKF04645.1"/>
    </source>
</evidence>
<dbReference type="InterPro" id="IPR027417">
    <property type="entry name" value="P-loop_NTPase"/>
</dbReference>
<evidence type="ECO:0000259" key="9">
    <source>
        <dbReference type="PROSITE" id="PS50011"/>
    </source>
</evidence>
<dbReference type="SMART" id="SM00220">
    <property type="entry name" value="S_TKc"/>
    <property type="match status" value="1"/>
</dbReference>
<protein>
    <recommendedName>
        <fullName evidence="1">non-specific serine/threonine protein kinase</fullName>
        <ecNumber evidence="1">2.7.11.1</ecNumber>
    </recommendedName>
</protein>
<evidence type="ECO:0000256" key="2">
    <source>
        <dbReference type="ARBA" id="ARBA00022527"/>
    </source>
</evidence>
<dbReference type="AlphaFoldDB" id="A0A0F6YI33"/>
<dbReference type="PANTHER" id="PTHR43289:SF6">
    <property type="entry name" value="SERINE_THREONINE-PROTEIN KINASE NEKL-3"/>
    <property type="match status" value="1"/>
</dbReference>
<dbReference type="InterPro" id="IPR011990">
    <property type="entry name" value="TPR-like_helical_dom_sf"/>
</dbReference>
<evidence type="ECO:0000256" key="3">
    <source>
        <dbReference type="ARBA" id="ARBA00022679"/>
    </source>
</evidence>
<evidence type="ECO:0000256" key="6">
    <source>
        <dbReference type="ARBA" id="ARBA00022840"/>
    </source>
</evidence>
<dbReference type="Proteomes" id="UP000034883">
    <property type="component" value="Chromosome"/>
</dbReference>
<evidence type="ECO:0000256" key="4">
    <source>
        <dbReference type="ARBA" id="ARBA00022741"/>
    </source>
</evidence>
<dbReference type="PANTHER" id="PTHR43289">
    <property type="entry name" value="MITOGEN-ACTIVATED PROTEIN KINASE KINASE KINASE 20-RELATED"/>
    <property type="match status" value="1"/>
</dbReference>
<dbReference type="SUPFAM" id="SSF52540">
    <property type="entry name" value="P-loop containing nucleoside triphosphate hydrolases"/>
    <property type="match status" value="1"/>
</dbReference>
<evidence type="ECO:0000256" key="1">
    <source>
        <dbReference type="ARBA" id="ARBA00012513"/>
    </source>
</evidence>
<keyword evidence="4 7" id="KW-0547">Nucleotide-binding</keyword>
<sequence>MLARVKSCPQCAAPGEEADRFCSACGHNLERDDPSSPGDPLVGRTIAGGYLIQELIGVGGMGRVYKGVQNMLGRTVAVKVIHPHLLGDEQTVARFYNEARAASRLNHPESVGIIDFGRTDDGILYLVMEYLAGKDLATVLAEEGPLPFKRICRILRKVLAALGEAHALGVVHRDLKPENIIVQKGRKGDEVVKVVDFGLATIVGPGSSSITSPGLVCGTPDYMSPEQGRGDELDGRSDLYSMGVLLFEMLTDRLPFTDDTPTKVVLRHIHDPVPDPRVVAPQRRIPDQLAELTMRSLAKAPSKRFQSADEMDDAVRRAEESLETRHVSMIECPTCGHLNPMTVRFCGECGTRLTGIVTIPPGARPERAVTQSPPVSAPARGSVQPATRRPLVGRDAELAQLANLRQLVIERPVWMRVLGEAGVGKTRLLSELALLASGSGDQVVMAGPHPSGAPAPYFAVRTLIAGLLDVDESRLPELATGGLISDPLARAGIAEIVDSKGLPGLPGVPRAGAVAAALAAAVRVAGSRARSGIVVLVIDDLTRCDTLSRLALTRLVDIVAPTPTLIVTSGAATREPSPHPQAMSLVLRGLDNEEAQDFLNGTVSAPRPVSRERSTEPTQRLLLPLYLEQVRALGKDGHDETLPPRLADAVMARLERLDLPSRRLLQAVSVLGDSCPIDWLREVAQAGDLAAIETLTRLGLLFTIADRVEVVHPFVRDLVEASIPAEARKELHARALQVAAGNGAVLEVRAEHAFKAGEPMSALLLLERMGDAAMLRGDAMAATLAFRRGLDLARRELLLSGDLSLDRALVTFSRKLGEALEAHGDLAGADGVLREALELAGPRNKERARMLLVLGRVAIKRERRRDAQRLLGQAIESATANDDPRCEAEVQLNLARLRREEGDAVAAANTFRKACELLASDKSADRESALASSQLEYAETLVEIGDADLATEHLEAALRHARASGASAIAARATGVLGTLRELAGELAKAASLYLDAAGLAQEAGDAEAAARWNAAASAA</sequence>
<dbReference type="InterPro" id="IPR011009">
    <property type="entry name" value="Kinase-like_dom_sf"/>
</dbReference>
<dbReference type="SUPFAM" id="SSF56112">
    <property type="entry name" value="Protein kinase-like (PK-like)"/>
    <property type="match status" value="1"/>
</dbReference>
<keyword evidence="11" id="KW-1185">Reference proteome</keyword>
<dbReference type="Gene3D" id="1.10.510.10">
    <property type="entry name" value="Transferase(Phosphotransferase) domain 1"/>
    <property type="match status" value="1"/>
</dbReference>
<dbReference type="InterPro" id="IPR017441">
    <property type="entry name" value="Protein_kinase_ATP_BS"/>
</dbReference>
<dbReference type="EC" id="2.7.11.1" evidence="1"/>
<dbReference type="Gene3D" id="1.25.40.10">
    <property type="entry name" value="Tetratricopeptide repeat domain"/>
    <property type="match status" value="1"/>
</dbReference>
<accession>A0A0F6YI33</accession>
<keyword evidence="6 7" id="KW-0067">ATP-binding</keyword>
<feature type="binding site" evidence="7">
    <location>
        <position position="79"/>
    </location>
    <ligand>
        <name>ATP</name>
        <dbReference type="ChEBI" id="CHEBI:30616"/>
    </ligand>
</feature>
<dbReference type="Pfam" id="PF00069">
    <property type="entry name" value="Pkinase"/>
    <property type="match status" value="1"/>
</dbReference>
<evidence type="ECO:0000256" key="5">
    <source>
        <dbReference type="ARBA" id="ARBA00022777"/>
    </source>
</evidence>
<evidence type="ECO:0000313" key="11">
    <source>
        <dbReference type="Proteomes" id="UP000034883"/>
    </source>
</evidence>
<dbReference type="PROSITE" id="PS00107">
    <property type="entry name" value="PROTEIN_KINASE_ATP"/>
    <property type="match status" value="1"/>
</dbReference>
<dbReference type="PROSITE" id="PS00108">
    <property type="entry name" value="PROTEIN_KINASE_ST"/>
    <property type="match status" value="1"/>
</dbReference>
<organism evidence="10 11">
    <name type="scientific">Sandaracinus amylolyticus</name>
    <dbReference type="NCBI Taxonomy" id="927083"/>
    <lineage>
        <taxon>Bacteria</taxon>
        <taxon>Pseudomonadati</taxon>
        <taxon>Myxococcota</taxon>
        <taxon>Polyangia</taxon>
        <taxon>Polyangiales</taxon>
        <taxon>Sandaracinaceae</taxon>
        <taxon>Sandaracinus</taxon>
    </lineage>
</organism>
<dbReference type="SUPFAM" id="SSF48452">
    <property type="entry name" value="TPR-like"/>
    <property type="match status" value="1"/>
</dbReference>
<gene>
    <name evidence="10" type="ORF">DB32_001794</name>
</gene>
<keyword evidence="3" id="KW-0808">Transferase</keyword>
<dbReference type="InterPro" id="IPR041664">
    <property type="entry name" value="AAA_16"/>
</dbReference>
<dbReference type="EMBL" id="CP011125">
    <property type="protein sequence ID" value="AKF04645.1"/>
    <property type="molecule type" value="Genomic_DNA"/>
</dbReference>
<dbReference type="STRING" id="927083.DB32_001794"/>
<dbReference type="FunFam" id="1.10.510.10:FF:000021">
    <property type="entry name" value="Serine/threonine protein kinase"/>
    <property type="match status" value="1"/>
</dbReference>
<dbReference type="Gene3D" id="3.30.200.20">
    <property type="entry name" value="Phosphorylase Kinase, domain 1"/>
    <property type="match status" value="1"/>
</dbReference>
<dbReference type="CDD" id="cd14014">
    <property type="entry name" value="STKc_PknB_like"/>
    <property type="match status" value="1"/>
</dbReference>
<dbReference type="InterPro" id="IPR000719">
    <property type="entry name" value="Prot_kinase_dom"/>
</dbReference>
<dbReference type="OrthoDB" id="5477142at2"/>
<dbReference type="Pfam" id="PF13191">
    <property type="entry name" value="AAA_16"/>
    <property type="match status" value="1"/>
</dbReference>
<keyword evidence="5 10" id="KW-0418">Kinase</keyword>
<dbReference type="InterPro" id="IPR008271">
    <property type="entry name" value="Ser/Thr_kinase_AS"/>
</dbReference>
<dbReference type="GO" id="GO:0004674">
    <property type="term" value="F:protein serine/threonine kinase activity"/>
    <property type="evidence" value="ECO:0007669"/>
    <property type="project" value="UniProtKB-KW"/>
</dbReference>